<dbReference type="EMBL" id="ONZP01000090">
    <property type="protein sequence ID" value="SPJ73240.1"/>
    <property type="molecule type" value="Genomic_DNA"/>
</dbReference>
<dbReference type="Gene3D" id="1.25.40.20">
    <property type="entry name" value="Ankyrin repeat-containing domain"/>
    <property type="match status" value="1"/>
</dbReference>
<evidence type="ECO:0000256" key="1">
    <source>
        <dbReference type="SAM" id="MobiDB-lite"/>
    </source>
</evidence>
<dbReference type="InterPro" id="IPR036852">
    <property type="entry name" value="Peptidase_S8/S53_dom_sf"/>
</dbReference>
<feature type="compositionally biased region" description="Polar residues" evidence="1">
    <location>
        <begin position="356"/>
        <end position="367"/>
    </location>
</feature>
<dbReference type="SUPFAM" id="SSF48403">
    <property type="entry name" value="Ankyrin repeat"/>
    <property type="match status" value="1"/>
</dbReference>
<feature type="compositionally biased region" description="Basic and acidic residues" evidence="1">
    <location>
        <begin position="339"/>
        <end position="354"/>
    </location>
</feature>
<feature type="compositionally biased region" description="Basic and acidic residues" evidence="1">
    <location>
        <begin position="368"/>
        <end position="389"/>
    </location>
</feature>
<name>A0AAE8M347_9HYPO</name>
<dbReference type="InterPro" id="IPR000209">
    <property type="entry name" value="Peptidase_S8/S53_dom"/>
</dbReference>
<dbReference type="PANTHER" id="PTHR24121:SF23">
    <property type="entry name" value="NO MECHANORECEPTOR POTENTIAL C, ISOFORM H"/>
    <property type="match status" value="1"/>
</dbReference>
<sequence>MATEPELEDLDIDLSDGGFPHNEIESGISAYQHPEEETYETRLEAARKLILRKRDFSSPPSADDFFEQFRDITDKSSTKGAGNLLHVLVGGVKHNDLFPKCVEPLARRLVYEAPDLLKDKNKEGQTPILMAIRTCQDQLLSYMISACVEHHDQELAAKRLNEALTMKQEGKTALHVAFMENLDAKTLWMLIQNASDEALGSKDQAGRTPMHYAVNFSRCKSSRMSLIDLFIQRDSRARFNKPRSVETFLDICDNQYCSVFQEHQNTRTSTCARYSDRFKVPATTKRDPIDSLRESDKPPIRDPKPHDSSRELKSIPETRISGEREIERPGGGSHPLAPSDEHERKRQQMKDLERASQGNSDVSAKNDQPSERDSAVRDISRYRSSRTNDPDELTQSRAAHSSRQPDPRSNTGIRRSNTFRDEAKQGESVKPTTKQKSGNDSEKVIKLIKYLKANSDIVLKKLKLHYMRTRNPEMVILFLYGKNMNDVQTAFDYRGLPNPITWKEFNKMFGESEIDGYKFDAVLQYATFPRVKVHATGRAAAMQSKRLNEDKNTKPGAKSREDLKYFLDWLYNKGVRHIIRLSVEDSGDPSQEVHSDEVIQAALARLSIEHLDWQKMDLDPETILHIGSQVPYEGPPPPEGLDDANTAWRSPLEKLTLLWSGSNAALRAWGDQEALPMLPCLREVEIIQPPSRLACDSQSWIDQKIKDFEHRLNRNRPRQKSKPDGNQDMSIDDTPYFERIRVKLVDSVAGSGLGDTSNSVYPLDTSAPDQNQWLQSVENFARCMNPYWESTVQRFLEARHDQGTPEGVESDVTVALIDDGVYKFGISRPHQVLQGKSFDFHGDGLNPPYLSAKGHGTVMASMILRVCPMAKIYPIRLKTNSDASGNSTIDPGYAARAIQAALDKKATIISMSWTVSMKEGEDGSKKKLHDVLQRAVDNKVLMFCCAPDHGKFKELDYPSGPWQESFFRVGAAHSSGKVFEWTPSDITYLLPGVDVVQDKISRIFPDSASERDITNLRKNLTGSSVSAALGAGLAAMIIYCVKSGILAAKTAKRDEGAINAIPDDGALQIAKPDAMKKAFKSLGSVTENRFIQVWERLDKATEILERWEKERERSNPEALSKCIEEFTRFTIKLANSAV</sequence>
<dbReference type="SMART" id="SM00248">
    <property type="entry name" value="ANK"/>
    <property type="match status" value="3"/>
</dbReference>
<organism evidence="3 4">
    <name type="scientific">Fusarium torulosum</name>
    <dbReference type="NCBI Taxonomy" id="33205"/>
    <lineage>
        <taxon>Eukaryota</taxon>
        <taxon>Fungi</taxon>
        <taxon>Dikarya</taxon>
        <taxon>Ascomycota</taxon>
        <taxon>Pezizomycotina</taxon>
        <taxon>Sordariomycetes</taxon>
        <taxon>Hypocreomycetidae</taxon>
        <taxon>Hypocreales</taxon>
        <taxon>Nectriaceae</taxon>
        <taxon>Fusarium</taxon>
    </lineage>
</organism>
<dbReference type="InterPro" id="IPR036770">
    <property type="entry name" value="Ankyrin_rpt-contain_sf"/>
</dbReference>
<comment type="caution">
    <text evidence="3">The sequence shown here is derived from an EMBL/GenBank/DDBJ whole genome shotgun (WGS) entry which is preliminary data.</text>
</comment>
<evidence type="ECO:0000313" key="4">
    <source>
        <dbReference type="Proteomes" id="UP001187734"/>
    </source>
</evidence>
<evidence type="ECO:0000259" key="2">
    <source>
        <dbReference type="Pfam" id="PF00082"/>
    </source>
</evidence>
<dbReference type="Proteomes" id="UP001187734">
    <property type="component" value="Unassembled WGS sequence"/>
</dbReference>
<dbReference type="SUPFAM" id="SSF52743">
    <property type="entry name" value="Subtilisin-like"/>
    <property type="match status" value="1"/>
</dbReference>
<dbReference type="GO" id="GO:0006508">
    <property type="term" value="P:proteolysis"/>
    <property type="evidence" value="ECO:0007669"/>
    <property type="project" value="InterPro"/>
</dbReference>
<dbReference type="CDD" id="cd07491">
    <property type="entry name" value="Peptidases_S8_7"/>
    <property type="match status" value="1"/>
</dbReference>
<feature type="compositionally biased region" description="Basic and acidic residues" evidence="1">
    <location>
        <begin position="282"/>
        <end position="328"/>
    </location>
</feature>
<dbReference type="InterPro" id="IPR002110">
    <property type="entry name" value="Ankyrin_rpt"/>
</dbReference>
<keyword evidence="4" id="KW-1185">Reference proteome</keyword>
<feature type="region of interest" description="Disordered" evidence="1">
    <location>
        <begin position="282"/>
        <end position="441"/>
    </location>
</feature>
<feature type="compositionally biased region" description="Polar residues" evidence="1">
    <location>
        <begin position="393"/>
        <end position="416"/>
    </location>
</feature>
<dbReference type="GO" id="GO:0004252">
    <property type="term" value="F:serine-type endopeptidase activity"/>
    <property type="evidence" value="ECO:0007669"/>
    <property type="project" value="InterPro"/>
</dbReference>
<evidence type="ECO:0000313" key="3">
    <source>
        <dbReference type="EMBL" id="SPJ73240.1"/>
    </source>
</evidence>
<dbReference type="AlphaFoldDB" id="A0AAE8M347"/>
<proteinExistence type="predicted"/>
<feature type="compositionally biased region" description="Basic and acidic residues" evidence="1">
    <location>
        <begin position="418"/>
        <end position="427"/>
    </location>
</feature>
<accession>A0AAE8M347</accession>
<feature type="domain" description="Peptidase S8/S53" evidence="2">
    <location>
        <begin position="810"/>
        <end position="1038"/>
    </location>
</feature>
<gene>
    <name evidence="3" type="ORF">FTOL_02970</name>
</gene>
<protein>
    <recommendedName>
        <fullName evidence="2">Peptidase S8/S53 domain-containing protein</fullName>
    </recommendedName>
</protein>
<dbReference type="Gene3D" id="3.40.50.200">
    <property type="entry name" value="Peptidase S8/S53 domain"/>
    <property type="match status" value="1"/>
</dbReference>
<dbReference type="Pfam" id="PF00082">
    <property type="entry name" value="Peptidase_S8"/>
    <property type="match status" value="1"/>
</dbReference>
<feature type="region of interest" description="Disordered" evidence="1">
    <location>
        <begin position="711"/>
        <end position="732"/>
    </location>
</feature>
<reference evidence="3" key="1">
    <citation type="submission" date="2018-03" db="EMBL/GenBank/DDBJ databases">
        <authorList>
            <person name="Guldener U."/>
        </authorList>
    </citation>
    <scope>NUCLEOTIDE SEQUENCE</scope>
</reference>
<dbReference type="PANTHER" id="PTHR24121">
    <property type="entry name" value="NO MECHANORECEPTOR POTENTIAL C, ISOFORM D-RELATED"/>
    <property type="match status" value="1"/>
</dbReference>